<sequence>MRKALVLERGHVMTVEEVRESAMRAQARGEKKVRAQAAESIAKGEGNPAWHALLDARKAEEKKTGE</sequence>
<dbReference type="Proteomes" id="UP000231407">
    <property type="component" value="Unassembled WGS sequence"/>
</dbReference>
<evidence type="ECO:0000313" key="1">
    <source>
        <dbReference type="EMBL" id="PIU73551.1"/>
    </source>
</evidence>
<name>A0A2M7ASG0_9BACT</name>
<accession>A0A2M7ASG0</accession>
<protein>
    <submittedName>
        <fullName evidence="1">Uncharacterized protein</fullName>
    </submittedName>
</protein>
<reference evidence="2" key="1">
    <citation type="submission" date="2017-09" db="EMBL/GenBank/DDBJ databases">
        <title>Depth-based differentiation of microbial function through sediment-hosted aquifers and enrichment of novel symbionts in the deep terrestrial subsurface.</title>
        <authorList>
            <person name="Probst A.J."/>
            <person name="Ladd B."/>
            <person name="Jarett J.K."/>
            <person name="Geller-Mcgrath D.E."/>
            <person name="Sieber C.M.K."/>
            <person name="Emerson J.B."/>
            <person name="Anantharaman K."/>
            <person name="Thomas B.C."/>
            <person name="Malmstrom R."/>
            <person name="Stieglmeier M."/>
            <person name="Klingl A."/>
            <person name="Woyke T."/>
            <person name="Ryan C.M."/>
            <person name="Banfield J.F."/>
        </authorList>
    </citation>
    <scope>NUCLEOTIDE SEQUENCE [LARGE SCALE GENOMIC DNA]</scope>
</reference>
<gene>
    <name evidence="1" type="ORF">COS78_01670</name>
</gene>
<dbReference type="AlphaFoldDB" id="A0A2M7ASG0"/>
<dbReference type="EMBL" id="PEWA01000020">
    <property type="protein sequence ID" value="PIU73551.1"/>
    <property type="molecule type" value="Genomic_DNA"/>
</dbReference>
<organism evidence="1 2">
    <name type="scientific">Candidatus Shapirobacteria bacterium CG06_land_8_20_14_3_00_40_12</name>
    <dbReference type="NCBI Taxonomy" id="1974881"/>
    <lineage>
        <taxon>Bacteria</taxon>
        <taxon>Candidatus Shapironibacteriota</taxon>
    </lineage>
</organism>
<proteinExistence type="predicted"/>
<evidence type="ECO:0000313" key="2">
    <source>
        <dbReference type="Proteomes" id="UP000231407"/>
    </source>
</evidence>
<comment type="caution">
    <text evidence="1">The sequence shown here is derived from an EMBL/GenBank/DDBJ whole genome shotgun (WGS) entry which is preliminary data.</text>
</comment>